<protein>
    <recommendedName>
        <fullName evidence="1">Metallo-beta-lactamase domain-containing protein</fullName>
    </recommendedName>
</protein>
<dbReference type="InterPro" id="IPR036866">
    <property type="entry name" value="RibonucZ/Hydroxyglut_hydro"/>
</dbReference>
<dbReference type="PANTHER" id="PTHR46018:SF4">
    <property type="entry name" value="METALLO-HYDROLASE YHFI-RELATED"/>
    <property type="match status" value="1"/>
</dbReference>
<dbReference type="Gene3D" id="3.60.15.10">
    <property type="entry name" value="Ribonuclease Z/Hydroxyacylglutathione hydrolase-like"/>
    <property type="match status" value="1"/>
</dbReference>
<dbReference type="PANTHER" id="PTHR46018">
    <property type="entry name" value="ZINC PHOSPHODIESTERASE ELAC PROTEIN 1"/>
    <property type="match status" value="1"/>
</dbReference>
<dbReference type="Pfam" id="PF12706">
    <property type="entry name" value="Lactamase_B_2"/>
    <property type="match status" value="1"/>
</dbReference>
<name>A0A6J4V0S3_9BACT</name>
<dbReference type="GO" id="GO:0042781">
    <property type="term" value="F:3'-tRNA processing endoribonuclease activity"/>
    <property type="evidence" value="ECO:0007669"/>
    <property type="project" value="TreeGrafter"/>
</dbReference>
<dbReference type="EMBL" id="CADCWJ010000402">
    <property type="protein sequence ID" value="CAA9564003.1"/>
    <property type="molecule type" value="Genomic_DNA"/>
</dbReference>
<feature type="domain" description="Metallo-beta-lactamase" evidence="1">
    <location>
        <begin position="19"/>
        <end position="204"/>
    </location>
</feature>
<organism evidence="2">
    <name type="scientific">uncultured Thermomicrobiales bacterium</name>
    <dbReference type="NCBI Taxonomy" id="1645740"/>
    <lineage>
        <taxon>Bacteria</taxon>
        <taxon>Pseudomonadati</taxon>
        <taxon>Thermomicrobiota</taxon>
        <taxon>Thermomicrobia</taxon>
        <taxon>Thermomicrobiales</taxon>
        <taxon>environmental samples</taxon>
    </lineage>
</organism>
<proteinExistence type="predicted"/>
<dbReference type="InterPro" id="IPR001279">
    <property type="entry name" value="Metallo-B-lactamas"/>
</dbReference>
<dbReference type="AlphaFoldDB" id="A0A6J4V0S3"/>
<dbReference type="SUPFAM" id="SSF56281">
    <property type="entry name" value="Metallo-hydrolase/oxidoreductase"/>
    <property type="match status" value="1"/>
</dbReference>
<evidence type="ECO:0000259" key="1">
    <source>
        <dbReference type="SMART" id="SM00849"/>
    </source>
</evidence>
<gene>
    <name evidence="2" type="ORF">AVDCRST_MAG87-1800</name>
</gene>
<sequence length="259" mass="27992">MSSLTVLGGSAASVNTGQGCSGMLVSSGQTSIVVDLGPGTLLELRKHADFRTLDALVLSHLHIDHMLDIFALRFALSYNPIRPTRKLPLWLPPGGLEFFDRVAQVFSANEDPAAYFTDVFDLGEFDPEGHLEIGELTLSFHPTVHYVPCWAVRLRPADRQGDLVYTADYGPASGLEGFARNASVLVSEATSPEPAIEDRSLSGHVTVSEAVALANAIGAGTLVLTHMYEENDPTAFRDRATTIFDREVQVATPGLVVQW</sequence>
<reference evidence="2" key="1">
    <citation type="submission" date="2020-02" db="EMBL/GenBank/DDBJ databases">
        <authorList>
            <person name="Meier V. D."/>
        </authorList>
    </citation>
    <scope>NUCLEOTIDE SEQUENCE</scope>
    <source>
        <strain evidence="2">AVDCRST_MAG87</strain>
    </source>
</reference>
<accession>A0A6J4V0S3</accession>
<dbReference type="CDD" id="cd07716">
    <property type="entry name" value="RNaseZ_short-form-like_MBL-fold"/>
    <property type="match status" value="1"/>
</dbReference>
<dbReference type="SMART" id="SM00849">
    <property type="entry name" value="Lactamase_B"/>
    <property type="match status" value="1"/>
</dbReference>
<evidence type="ECO:0000313" key="2">
    <source>
        <dbReference type="EMBL" id="CAA9564003.1"/>
    </source>
</evidence>